<dbReference type="STRING" id="980251.GCA_001642875_01652"/>
<feature type="transmembrane region" description="Helical" evidence="1">
    <location>
        <begin position="253"/>
        <end position="274"/>
    </location>
</feature>
<feature type="transmembrane region" description="Helical" evidence="1">
    <location>
        <begin position="41"/>
        <end position="61"/>
    </location>
</feature>
<feature type="transmembrane region" description="Helical" evidence="1">
    <location>
        <begin position="9"/>
        <end position="29"/>
    </location>
</feature>
<feature type="transmembrane region" description="Helical" evidence="1">
    <location>
        <begin position="151"/>
        <end position="169"/>
    </location>
</feature>
<keyword evidence="1" id="KW-0812">Transmembrane</keyword>
<name>A0A5B9PJK7_9BACT</name>
<gene>
    <name evidence="2" type="ORF">MFFC18_48250</name>
</gene>
<keyword evidence="1" id="KW-0472">Membrane</keyword>
<feature type="transmembrane region" description="Helical" evidence="1">
    <location>
        <begin position="73"/>
        <end position="94"/>
    </location>
</feature>
<keyword evidence="1" id="KW-1133">Transmembrane helix</keyword>
<protein>
    <submittedName>
        <fullName evidence="2">Uncharacterized protein</fullName>
    </submittedName>
</protein>
<organism evidence="2 3">
    <name type="scientific">Mariniblastus fucicola</name>
    <dbReference type="NCBI Taxonomy" id="980251"/>
    <lineage>
        <taxon>Bacteria</taxon>
        <taxon>Pseudomonadati</taxon>
        <taxon>Planctomycetota</taxon>
        <taxon>Planctomycetia</taxon>
        <taxon>Pirellulales</taxon>
        <taxon>Pirellulaceae</taxon>
        <taxon>Mariniblastus</taxon>
    </lineage>
</organism>
<dbReference type="RefSeq" id="WP_148619066.1">
    <property type="nucleotide sequence ID" value="NZ_CP042912.1"/>
</dbReference>
<dbReference type="Proteomes" id="UP000322214">
    <property type="component" value="Chromosome"/>
</dbReference>
<dbReference type="EMBL" id="CP042912">
    <property type="protein sequence ID" value="QEG24902.1"/>
    <property type="molecule type" value="Genomic_DNA"/>
</dbReference>
<evidence type="ECO:0000313" key="2">
    <source>
        <dbReference type="EMBL" id="QEG24902.1"/>
    </source>
</evidence>
<dbReference type="AlphaFoldDB" id="A0A5B9PJK7"/>
<feature type="transmembrane region" description="Helical" evidence="1">
    <location>
        <begin position="189"/>
        <end position="208"/>
    </location>
</feature>
<feature type="transmembrane region" description="Helical" evidence="1">
    <location>
        <begin position="114"/>
        <end position="131"/>
    </location>
</feature>
<sequence length="285" mass="31415">MSKNYLSKLLWYSGFLLILLGLLHVPVWLISGGGWEGSISWRKPILFGISTGMTLCSLGWVTDHLVRNLLDRVVGWLTSISLVIEVGLITMQQWRGVASHFNRDSAFDSRVDMAMVILICIAFAGIVYFFVRCLGKIRMESDYVVAARSGMLLLVVSCLIGFVISSFGYQKVAANLPPETVGENGVAKFPHGVAIHALQILPAIVWLLRQFKIQHAHIKVAIYCVAASFGLQIAFAVYQTASGFARFQLVTPTGFLLATLAGLLVVVPAVWFTWKQVAATPRRTE</sequence>
<dbReference type="KEGG" id="mff:MFFC18_48250"/>
<evidence type="ECO:0000256" key="1">
    <source>
        <dbReference type="SAM" id="Phobius"/>
    </source>
</evidence>
<feature type="transmembrane region" description="Helical" evidence="1">
    <location>
        <begin position="220"/>
        <end position="241"/>
    </location>
</feature>
<keyword evidence="3" id="KW-1185">Reference proteome</keyword>
<evidence type="ECO:0000313" key="3">
    <source>
        <dbReference type="Proteomes" id="UP000322214"/>
    </source>
</evidence>
<dbReference type="OrthoDB" id="343560at2"/>
<reference evidence="2 3" key="1">
    <citation type="submission" date="2019-08" db="EMBL/GenBank/DDBJ databases">
        <title>Deep-cultivation of Planctomycetes and their phenomic and genomic characterization uncovers novel biology.</title>
        <authorList>
            <person name="Wiegand S."/>
            <person name="Jogler M."/>
            <person name="Boedeker C."/>
            <person name="Pinto D."/>
            <person name="Vollmers J."/>
            <person name="Rivas-Marin E."/>
            <person name="Kohn T."/>
            <person name="Peeters S.H."/>
            <person name="Heuer A."/>
            <person name="Rast P."/>
            <person name="Oberbeckmann S."/>
            <person name="Bunk B."/>
            <person name="Jeske O."/>
            <person name="Meyerdierks A."/>
            <person name="Storesund J.E."/>
            <person name="Kallscheuer N."/>
            <person name="Luecker S."/>
            <person name="Lage O.M."/>
            <person name="Pohl T."/>
            <person name="Merkel B.J."/>
            <person name="Hornburger P."/>
            <person name="Mueller R.-W."/>
            <person name="Bruemmer F."/>
            <person name="Labrenz M."/>
            <person name="Spormann A.M."/>
            <person name="Op den Camp H."/>
            <person name="Overmann J."/>
            <person name="Amann R."/>
            <person name="Jetten M.S.M."/>
            <person name="Mascher T."/>
            <person name="Medema M.H."/>
            <person name="Devos D.P."/>
            <person name="Kaster A.-K."/>
            <person name="Ovreas L."/>
            <person name="Rohde M."/>
            <person name="Galperin M.Y."/>
            <person name="Jogler C."/>
        </authorList>
    </citation>
    <scope>NUCLEOTIDE SEQUENCE [LARGE SCALE GENOMIC DNA]</scope>
    <source>
        <strain evidence="2 3">FC18</strain>
    </source>
</reference>
<proteinExistence type="predicted"/>
<accession>A0A5B9PJK7</accession>